<keyword evidence="2 6" id="KW-0812">Transmembrane</keyword>
<dbReference type="InterPro" id="IPR058792">
    <property type="entry name" value="Beta-barrel_RND_2"/>
</dbReference>
<evidence type="ECO:0000256" key="1">
    <source>
        <dbReference type="ARBA" id="ARBA00004167"/>
    </source>
</evidence>
<dbReference type="Gene3D" id="1.10.287.470">
    <property type="entry name" value="Helix hairpin bin"/>
    <property type="match status" value="1"/>
</dbReference>
<name>A0A1M5H6R4_9BACE</name>
<accession>A0A1M5H6R4</accession>
<evidence type="ECO:0000259" key="9">
    <source>
        <dbReference type="Pfam" id="PF25954"/>
    </source>
</evidence>
<dbReference type="InterPro" id="IPR058625">
    <property type="entry name" value="MdtA-like_BSH"/>
</dbReference>
<feature type="domain" description="Multidrug resistance protein MdtA-like alpha-helical hairpin" evidence="7">
    <location>
        <begin position="122"/>
        <end position="212"/>
    </location>
</feature>
<evidence type="ECO:0000256" key="3">
    <source>
        <dbReference type="ARBA" id="ARBA00022989"/>
    </source>
</evidence>
<evidence type="ECO:0000313" key="11">
    <source>
        <dbReference type="Proteomes" id="UP000184509"/>
    </source>
</evidence>
<gene>
    <name evidence="10" type="ORF">SAMN05444405_12421</name>
</gene>
<dbReference type="EMBL" id="FQTV01000024">
    <property type="protein sequence ID" value="SHG11586.1"/>
    <property type="molecule type" value="Genomic_DNA"/>
</dbReference>
<dbReference type="SUPFAM" id="SSF111369">
    <property type="entry name" value="HlyD-like secretion proteins"/>
    <property type="match status" value="2"/>
</dbReference>
<dbReference type="Gene3D" id="2.40.50.100">
    <property type="match status" value="1"/>
</dbReference>
<evidence type="ECO:0000259" key="7">
    <source>
        <dbReference type="Pfam" id="PF25876"/>
    </source>
</evidence>
<sequence>MNKKRKKLINNIVIAFVILCGIIWVCSRFVHLGNVEYTDNAQVKQLIVPVNSRVQGFIKKICFEENQYVHKGDTLLLIEDTEFRFRVAQAEADYQNAISGKTVATSSINTTQNNISVSDAGIQEAKIRMDNAGREYNRYKNLLAQGAVTKQQYDNVKTEYDASKVRYELLNREKQSTALVKTEQTHRLGQNIAGIKLAEAALGLAKLNLSYTVITAPCDGTTGRKNIQEGMLIQPGQALVDLVDENDKWVVANYKETQTANIQIGQEVNVEVDAIPDVVFKGKVESISQATGASFSLFQQDNSSGNFVKVEQRIPVRIKFSKDNRLDLLKRLRAGMNVECEVNY</sequence>
<keyword evidence="3 6" id="KW-1133">Transmembrane helix</keyword>
<protein>
    <submittedName>
        <fullName evidence="10">Membrane fusion protein, multidrug efflux system</fullName>
    </submittedName>
</protein>
<dbReference type="OrthoDB" id="9811754at2"/>
<dbReference type="InterPro" id="IPR050739">
    <property type="entry name" value="MFP"/>
</dbReference>
<feature type="transmembrane region" description="Helical" evidence="6">
    <location>
        <begin position="12"/>
        <end position="30"/>
    </location>
</feature>
<dbReference type="InterPro" id="IPR058624">
    <property type="entry name" value="MdtA-like_HH"/>
</dbReference>
<organism evidence="10 11">
    <name type="scientific">Bacteroides luti</name>
    <dbReference type="NCBI Taxonomy" id="1297750"/>
    <lineage>
        <taxon>Bacteria</taxon>
        <taxon>Pseudomonadati</taxon>
        <taxon>Bacteroidota</taxon>
        <taxon>Bacteroidia</taxon>
        <taxon>Bacteroidales</taxon>
        <taxon>Bacteroidaceae</taxon>
        <taxon>Bacteroides</taxon>
    </lineage>
</organism>
<dbReference type="RefSeq" id="WP_073404142.1">
    <property type="nucleotide sequence ID" value="NZ_FQTV01000024.1"/>
</dbReference>
<feature type="domain" description="Multidrug resistance protein MdtA-like barrel-sandwich hybrid" evidence="8">
    <location>
        <begin position="48"/>
        <end position="242"/>
    </location>
</feature>
<keyword evidence="5" id="KW-0175">Coiled coil</keyword>
<keyword evidence="11" id="KW-1185">Reference proteome</keyword>
<evidence type="ECO:0000259" key="8">
    <source>
        <dbReference type="Pfam" id="PF25917"/>
    </source>
</evidence>
<dbReference type="GO" id="GO:0016020">
    <property type="term" value="C:membrane"/>
    <property type="evidence" value="ECO:0007669"/>
    <property type="project" value="UniProtKB-SubCell"/>
</dbReference>
<feature type="coiled-coil region" evidence="5">
    <location>
        <begin position="122"/>
        <end position="173"/>
    </location>
</feature>
<evidence type="ECO:0000256" key="4">
    <source>
        <dbReference type="ARBA" id="ARBA00023136"/>
    </source>
</evidence>
<dbReference type="PANTHER" id="PTHR30386:SF26">
    <property type="entry name" value="TRANSPORT PROTEIN COMB"/>
    <property type="match status" value="1"/>
</dbReference>
<dbReference type="AlphaFoldDB" id="A0A1M5H6R4"/>
<dbReference type="Gene3D" id="2.40.30.170">
    <property type="match status" value="1"/>
</dbReference>
<dbReference type="Pfam" id="PF25917">
    <property type="entry name" value="BSH_RND"/>
    <property type="match status" value="1"/>
</dbReference>
<evidence type="ECO:0000256" key="6">
    <source>
        <dbReference type="SAM" id="Phobius"/>
    </source>
</evidence>
<reference evidence="11" key="1">
    <citation type="submission" date="2016-11" db="EMBL/GenBank/DDBJ databases">
        <authorList>
            <person name="Varghese N."/>
            <person name="Submissions S."/>
        </authorList>
    </citation>
    <scope>NUCLEOTIDE SEQUENCE [LARGE SCALE GENOMIC DNA]</scope>
    <source>
        <strain evidence="11">DSM 26991</strain>
    </source>
</reference>
<keyword evidence="4 6" id="KW-0472">Membrane</keyword>
<proteinExistence type="predicted"/>
<dbReference type="STRING" id="1297750.SAMN05444405_12421"/>
<evidence type="ECO:0000256" key="5">
    <source>
        <dbReference type="SAM" id="Coils"/>
    </source>
</evidence>
<dbReference type="GO" id="GO:0055085">
    <property type="term" value="P:transmembrane transport"/>
    <property type="evidence" value="ECO:0007669"/>
    <property type="project" value="InterPro"/>
</dbReference>
<dbReference type="Pfam" id="PF25954">
    <property type="entry name" value="Beta-barrel_RND_2"/>
    <property type="match status" value="1"/>
</dbReference>
<dbReference type="PANTHER" id="PTHR30386">
    <property type="entry name" value="MEMBRANE FUSION SUBUNIT OF EMRAB-TOLC MULTIDRUG EFFLUX PUMP"/>
    <property type="match status" value="1"/>
</dbReference>
<dbReference type="Proteomes" id="UP000184509">
    <property type="component" value="Unassembled WGS sequence"/>
</dbReference>
<comment type="subcellular location">
    <subcellularLocation>
        <location evidence="1">Membrane</location>
        <topology evidence="1">Single-pass membrane protein</topology>
    </subcellularLocation>
</comment>
<evidence type="ECO:0000313" key="10">
    <source>
        <dbReference type="EMBL" id="SHG11586.1"/>
    </source>
</evidence>
<evidence type="ECO:0000256" key="2">
    <source>
        <dbReference type="ARBA" id="ARBA00022692"/>
    </source>
</evidence>
<dbReference type="Pfam" id="PF25876">
    <property type="entry name" value="HH_MFP_RND"/>
    <property type="match status" value="1"/>
</dbReference>
<feature type="domain" description="CusB-like beta-barrel" evidence="9">
    <location>
        <begin position="249"/>
        <end position="287"/>
    </location>
</feature>